<gene>
    <name evidence="2" type="ORF">GCU69_07240</name>
</gene>
<organism evidence="2 3">
    <name type="scientific">Streptomyces lycii</name>
    <dbReference type="NCBI Taxonomy" id="2654337"/>
    <lineage>
        <taxon>Bacteria</taxon>
        <taxon>Bacillati</taxon>
        <taxon>Actinomycetota</taxon>
        <taxon>Actinomycetes</taxon>
        <taxon>Kitasatosporales</taxon>
        <taxon>Streptomycetaceae</taxon>
        <taxon>Streptomyces</taxon>
    </lineage>
</organism>
<feature type="signal peptide" evidence="1">
    <location>
        <begin position="1"/>
        <end position="23"/>
    </location>
</feature>
<dbReference type="PANTHER" id="PTHR47245:SF2">
    <property type="entry name" value="PEPTIDYL-PROLYL CIS-TRANS ISOMERASE HP_0175-RELATED"/>
    <property type="match status" value="1"/>
</dbReference>
<accession>A0ABQ7FMC9</accession>
<dbReference type="Gene3D" id="1.10.4030.10">
    <property type="entry name" value="Porin chaperone SurA, peptide-binding domain"/>
    <property type="match status" value="1"/>
</dbReference>
<evidence type="ECO:0000313" key="3">
    <source>
        <dbReference type="Proteomes" id="UP000621266"/>
    </source>
</evidence>
<keyword evidence="3" id="KW-1185">Reference proteome</keyword>
<reference evidence="2 3" key="1">
    <citation type="submission" date="2019-10" db="EMBL/GenBank/DDBJ databases">
        <title>Streptomyces tenebrisbrunneis sp.nov., an endogenous actinomycete isolated from of Lycium ruthenicum.</title>
        <authorList>
            <person name="Ma L."/>
        </authorList>
    </citation>
    <scope>NUCLEOTIDE SEQUENCE [LARGE SCALE GENOMIC DNA]</scope>
    <source>
        <strain evidence="2 3">TRM 66187</strain>
    </source>
</reference>
<dbReference type="Pfam" id="PF13624">
    <property type="entry name" value="SurA_N_3"/>
    <property type="match status" value="1"/>
</dbReference>
<evidence type="ECO:0008006" key="4">
    <source>
        <dbReference type="Google" id="ProtNLM"/>
    </source>
</evidence>
<feature type="chain" id="PRO_5047165786" description="Lipoprotein" evidence="1">
    <location>
        <begin position="24"/>
        <end position="213"/>
    </location>
</feature>
<dbReference type="PANTHER" id="PTHR47245">
    <property type="entry name" value="PEPTIDYLPROLYL ISOMERASE"/>
    <property type="match status" value="1"/>
</dbReference>
<evidence type="ECO:0000313" key="2">
    <source>
        <dbReference type="EMBL" id="KAF4409788.1"/>
    </source>
</evidence>
<name>A0ABQ7FMC9_9ACTN</name>
<dbReference type="InterPro" id="IPR027304">
    <property type="entry name" value="Trigger_fact/SurA_dom_sf"/>
</dbReference>
<dbReference type="Proteomes" id="UP000621266">
    <property type="component" value="Unassembled WGS sequence"/>
</dbReference>
<dbReference type="InterPro" id="IPR050245">
    <property type="entry name" value="PrsA_foldase"/>
</dbReference>
<comment type="caution">
    <text evidence="2">The sequence shown here is derived from an EMBL/GenBank/DDBJ whole genome shotgun (WGS) entry which is preliminary data.</text>
</comment>
<protein>
    <recommendedName>
        <fullName evidence="4">Lipoprotein</fullName>
    </recommendedName>
</protein>
<evidence type="ECO:0000256" key="1">
    <source>
        <dbReference type="SAM" id="SignalP"/>
    </source>
</evidence>
<sequence>MHRRRTALAVTAAAVVLATPLLTACGNDAHPGAAAVVDGDRITVSQVQDQVRDVRTAQNETEDAEQLVAGTGRLSRATLNNMIFEKVLARAAKDAGVGVSRADIQQTRETAERAAGGADRLEQMWLQQYAIGPGRLDATLRNQVLMEKLSQKLGVDRSSPQGQQQLIEALKTASEDMGIDVNPRFGSWDAEKVALGEIKEPWLREQKAAEEPA</sequence>
<dbReference type="RefSeq" id="WP_098752278.1">
    <property type="nucleotide sequence ID" value="NZ_WHPN01000171.1"/>
</dbReference>
<dbReference type="EMBL" id="WHPN01000171">
    <property type="protein sequence ID" value="KAF4409788.1"/>
    <property type="molecule type" value="Genomic_DNA"/>
</dbReference>
<keyword evidence="1" id="KW-0732">Signal</keyword>
<dbReference type="SUPFAM" id="SSF109998">
    <property type="entry name" value="Triger factor/SurA peptide-binding domain-like"/>
    <property type="match status" value="1"/>
</dbReference>
<dbReference type="PROSITE" id="PS51257">
    <property type="entry name" value="PROKAR_LIPOPROTEIN"/>
    <property type="match status" value="1"/>
</dbReference>
<proteinExistence type="predicted"/>